<accession>X1R578</accession>
<dbReference type="Gene3D" id="3.40.50.300">
    <property type="entry name" value="P-loop containing nucleotide triphosphate hydrolases"/>
    <property type="match status" value="1"/>
</dbReference>
<evidence type="ECO:0000313" key="1">
    <source>
        <dbReference type="EMBL" id="GAI75897.1"/>
    </source>
</evidence>
<dbReference type="EMBL" id="BARW01006442">
    <property type="protein sequence ID" value="GAI75897.1"/>
    <property type="molecule type" value="Genomic_DNA"/>
</dbReference>
<protein>
    <recommendedName>
        <fullName evidence="2">SF4 helicase domain-containing protein</fullName>
    </recommendedName>
</protein>
<dbReference type="Pfam" id="PF13481">
    <property type="entry name" value="AAA_25"/>
    <property type="match status" value="1"/>
</dbReference>
<comment type="caution">
    <text evidence="1">The sequence shown here is derived from an EMBL/GenBank/DDBJ whole genome shotgun (WGS) entry which is preliminary data.</text>
</comment>
<proteinExistence type="predicted"/>
<dbReference type="SUPFAM" id="SSF52540">
    <property type="entry name" value="P-loop containing nucleoside triphosphate hydrolases"/>
    <property type="match status" value="1"/>
</dbReference>
<organism evidence="1">
    <name type="scientific">marine sediment metagenome</name>
    <dbReference type="NCBI Taxonomy" id="412755"/>
    <lineage>
        <taxon>unclassified sequences</taxon>
        <taxon>metagenomes</taxon>
        <taxon>ecological metagenomes</taxon>
    </lineage>
</organism>
<feature type="non-terminal residue" evidence="1">
    <location>
        <position position="322"/>
    </location>
</feature>
<dbReference type="InterPro" id="IPR027417">
    <property type="entry name" value="P-loop_NTPase"/>
</dbReference>
<sequence length="322" mass="36771">MEKTEETTYGYSVEIQKKIVAMMLFDKAAFVENLEIIRPEYFDNPVLEALAKIIRKFYEKYHKVPTSDEFFQEADALIDSNKKLPRNDYADIIGEILTFGRLETFEYVKDLAREFAKFQAVRAALLESADTLQKSRDYGKINKSITDALLIGEKSDIPMSYKASDIEQRELKWLWKNYIPLGAITMFGGNPDAGKSWWMLNLCCKLSRGGTWFDGEPMGDPAGSYFMTYEDDAASILKKRIIQLGGDEDLINIHNTEHPIHTELSQPGAIERLERELIRIGNRRTLVIDPVIDFTGKTNPNAVQEVRAVLTPLAKMAKRQNL</sequence>
<dbReference type="AlphaFoldDB" id="X1R578"/>
<reference evidence="1" key="1">
    <citation type="journal article" date="2014" name="Front. Microbiol.">
        <title>High frequency of phylogenetically diverse reductive dehalogenase-homologous genes in deep subseafloor sedimentary metagenomes.</title>
        <authorList>
            <person name="Kawai M."/>
            <person name="Futagami T."/>
            <person name="Toyoda A."/>
            <person name="Takaki Y."/>
            <person name="Nishi S."/>
            <person name="Hori S."/>
            <person name="Arai W."/>
            <person name="Tsubouchi T."/>
            <person name="Morono Y."/>
            <person name="Uchiyama I."/>
            <person name="Ito T."/>
            <person name="Fujiyama A."/>
            <person name="Inagaki F."/>
            <person name="Takami H."/>
        </authorList>
    </citation>
    <scope>NUCLEOTIDE SEQUENCE</scope>
    <source>
        <strain evidence="1">Expedition CK06-06</strain>
    </source>
</reference>
<gene>
    <name evidence="1" type="ORF">S12H4_13526</name>
</gene>
<evidence type="ECO:0008006" key="2">
    <source>
        <dbReference type="Google" id="ProtNLM"/>
    </source>
</evidence>
<name>X1R578_9ZZZZ</name>